<organism evidence="2 3">
    <name type="scientific">Bacillus thermozeamaize</name>
    <dbReference type="NCBI Taxonomy" id="230954"/>
    <lineage>
        <taxon>Bacteria</taxon>
        <taxon>Bacillati</taxon>
        <taxon>Bacillota</taxon>
        <taxon>Bacilli</taxon>
        <taxon>Bacillales</taxon>
        <taxon>Bacillaceae</taxon>
        <taxon>Bacillus</taxon>
    </lineage>
</organism>
<keyword evidence="1" id="KW-0175">Coiled coil</keyword>
<protein>
    <submittedName>
        <fullName evidence="2">Uncharacterized protein</fullName>
    </submittedName>
</protein>
<feature type="coiled-coil region" evidence="1">
    <location>
        <begin position="15"/>
        <end position="42"/>
    </location>
</feature>
<dbReference type="EMBL" id="LZRT01000068">
    <property type="protein sequence ID" value="OUM87870.1"/>
    <property type="molecule type" value="Genomic_DNA"/>
</dbReference>
<accession>A0A1Y3PKK0</accession>
<evidence type="ECO:0000313" key="3">
    <source>
        <dbReference type="Proteomes" id="UP000196475"/>
    </source>
</evidence>
<proteinExistence type="predicted"/>
<dbReference type="AlphaFoldDB" id="A0A1Y3PKK0"/>
<dbReference type="Proteomes" id="UP000196475">
    <property type="component" value="Unassembled WGS sequence"/>
</dbReference>
<name>A0A1Y3PKK0_9BACI</name>
<reference evidence="3" key="1">
    <citation type="submission" date="2016-06" db="EMBL/GenBank/DDBJ databases">
        <authorList>
            <person name="Nascimento L."/>
            <person name="Pereira R.V."/>
            <person name="Martins L.F."/>
            <person name="Quaggio R.B."/>
            <person name="Silva A.M."/>
            <person name="Setubal J.C."/>
        </authorList>
    </citation>
    <scope>NUCLEOTIDE SEQUENCE [LARGE SCALE GENOMIC DNA]</scope>
</reference>
<sequence length="121" mass="13933">MTVAMMTEIQTAEEAVKVAQEIERLEAVVKAMKESLKRYVEETGKPVETVDQVWWWVESESWKFTPEKLKELCQELAIEGVNPWELLGITAANLKKTGWSDQALSSFGEKRVTRSFRARKK</sequence>
<evidence type="ECO:0000256" key="1">
    <source>
        <dbReference type="SAM" id="Coils"/>
    </source>
</evidence>
<evidence type="ECO:0000313" key="2">
    <source>
        <dbReference type="EMBL" id="OUM87870.1"/>
    </source>
</evidence>
<gene>
    <name evidence="2" type="ORF">BAA01_12020</name>
</gene>
<comment type="caution">
    <text evidence="2">The sequence shown here is derived from an EMBL/GenBank/DDBJ whole genome shotgun (WGS) entry which is preliminary data.</text>
</comment>